<sequence length="160" mass="17665">MKFFTLFLLIGCALSSEIVKDVGDSNYWDEIIDQAIDAAKSDIIVNNFERIQVPNVDKEFYFYVLNIIPSYVAVSLHGAELGDITSISRRGHVTVLQDDVSGNITVATSLGLDKLYLNSSNLYFRAIGINSNGSLIATCGSNELEAIKPGDREREKKIEV</sequence>
<evidence type="ECO:0000313" key="2">
    <source>
        <dbReference type="Proteomes" id="UP000015103"/>
    </source>
</evidence>
<dbReference type="InParanoid" id="T1HXF4"/>
<evidence type="ECO:0000313" key="1">
    <source>
        <dbReference type="EnsemblMetazoa" id="RPRC008724-PA"/>
    </source>
</evidence>
<dbReference type="Proteomes" id="UP000015103">
    <property type="component" value="Unassembled WGS sequence"/>
</dbReference>
<organism evidence="1 2">
    <name type="scientific">Rhodnius prolixus</name>
    <name type="common">Triatomid bug</name>
    <dbReference type="NCBI Taxonomy" id="13249"/>
    <lineage>
        <taxon>Eukaryota</taxon>
        <taxon>Metazoa</taxon>
        <taxon>Ecdysozoa</taxon>
        <taxon>Arthropoda</taxon>
        <taxon>Hexapoda</taxon>
        <taxon>Insecta</taxon>
        <taxon>Pterygota</taxon>
        <taxon>Neoptera</taxon>
        <taxon>Paraneoptera</taxon>
        <taxon>Hemiptera</taxon>
        <taxon>Heteroptera</taxon>
        <taxon>Panheteroptera</taxon>
        <taxon>Cimicomorpha</taxon>
        <taxon>Reduviidae</taxon>
        <taxon>Triatominae</taxon>
        <taxon>Rhodnius</taxon>
    </lineage>
</organism>
<dbReference type="Gene3D" id="3.15.10.50">
    <property type="match status" value="1"/>
</dbReference>
<reference evidence="1" key="1">
    <citation type="submission" date="2015-05" db="UniProtKB">
        <authorList>
            <consortium name="EnsemblMetazoa"/>
        </authorList>
    </citation>
    <scope>IDENTIFICATION</scope>
</reference>
<dbReference type="HOGENOM" id="CLU_1654316_0_0_1"/>
<accession>T1HXF4</accession>
<dbReference type="InterPro" id="IPR038602">
    <property type="entry name" value="Mite_allergen_7_sf"/>
</dbReference>
<dbReference type="EMBL" id="ACPB03006244">
    <property type="status" value="NOT_ANNOTATED_CDS"/>
    <property type="molecule type" value="Genomic_DNA"/>
</dbReference>
<proteinExistence type="predicted"/>
<keyword evidence="2" id="KW-1185">Reference proteome</keyword>
<dbReference type="EnsemblMetazoa" id="RPRC008724-RA">
    <property type="protein sequence ID" value="RPRC008724-PA"/>
    <property type="gene ID" value="RPRC008724"/>
</dbReference>
<protein>
    <submittedName>
        <fullName evidence="1">Uncharacterized protein</fullName>
    </submittedName>
</protein>
<dbReference type="VEuPathDB" id="VectorBase:RPRC008724"/>
<name>T1HXF4_RHOPR</name>
<dbReference type="AlphaFoldDB" id="T1HXF4"/>